<protein>
    <submittedName>
        <fullName evidence="1">Uncharacterized protein</fullName>
    </submittedName>
</protein>
<organism evidence="1 2">
    <name type="scientific">Pistacia atlantica</name>
    <dbReference type="NCBI Taxonomy" id="434234"/>
    <lineage>
        <taxon>Eukaryota</taxon>
        <taxon>Viridiplantae</taxon>
        <taxon>Streptophyta</taxon>
        <taxon>Embryophyta</taxon>
        <taxon>Tracheophyta</taxon>
        <taxon>Spermatophyta</taxon>
        <taxon>Magnoliopsida</taxon>
        <taxon>eudicotyledons</taxon>
        <taxon>Gunneridae</taxon>
        <taxon>Pentapetalae</taxon>
        <taxon>rosids</taxon>
        <taxon>malvids</taxon>
        <taxon>Sapindales</taxon>
        <taxon>Anacardiaceae</taxon>
        <taxon>Pistacia</taxon>
    </lineage>
</organism>
<evidence type="ECO:0000313" key="1">
    <source>
        <dbReference type="EMBL" id="KAJ0111538.1"/>
    </source>
</evidence>
<dbReference type="Proteomes" id="UP001164250">
    <property type="component" value="Chromosome 1"/>
</dbReference>
<proteinExistence type="predicted"/>
<gene>
    <name evidence="1" type="ORF">Patl1_00201</name>
</gene>
<evidence type="ECO:0000313" key="2">
    <source>
        <dbReference type="Proteomes" id="UP001164250"/>
    </source>
</evidence>
<keyword evidence="2" id="KW-1185">Reference proteome</keyword>
<comment type="caution">
    <text evidence="1">The sequence shown here is derived from an EMBL/GenBank/DDBJ whole genome shotgun (WGS) entry which is preliminary data.</text>
</comment>
<sequence>MCIQGPTAKSLLETHPANIYVFLFATIIFGFAFGAPYTNFSQSPLLNIIGFITGSLSLVSLVSIIVPHWFAYTIFILWVFGSSFIIYRHAIEIKEKYNCFLQKSKKICEKINKWWKGQILPY</sequence>
<accession>A0ACC1C7B1</accession>
<dbReference type="EMBL" id="CM047897">
    <property type="protein sequence ID" value="KAJ0111538.1"/>
    <property type="molecule type" value="Genomic_DNA"/>
</dbReference>
<reference evidence="2" key="1">
    <citation type="journal article" date="2023" name="G3 (Bethesda)">
        <title>Genome assembly and association tests identify interacting loci associated with vigor, precocity, and sex in interspecific pistachio rootstocks.</title>
        <authorList>
            <person name="Palmer W."/>
            <person name="Jacygrad E."/>
            <person name="Sagayaradj S."/>
            <person name="Cavanaugh K."/>
            <person name="Han R."/>
            <person name="Bertier L."/>
            <person name="Beede B."/>
            <person name="Kafkas S."/>
            <person name="Golino D."/>
            <person name="Preece J."/>
            <person name="Michelmore R."/>
        </authorList>
    </citation>
    <scope>NUCLEOTIDE SEQUENCE [LARGE SCALE GENOMIC DNA]</scope>
</reference>
<name>A0ACC1C7B1_9ROSI</name>